<dbReference type="Proteomes" id="UP001500683">
    <property type="component" value="Unassembled WGS sequence"/>
</dbReference>
<accession>A0ABP7UVL4</accession>
<keyword evidence="2" id="KW-0238">DNA-binding</keyword>
<dbReference type="SUPFAM" id="SSF46689">
    <property type="entry name" value="Homeodomain-like"/>
    <property type="match status" value="1"/>
</dbReference>
<comment type="caution">
    <text evidence="5">The sequence shown here is derived from an EMBL/GenBank/DDBJ whole genome shotgun (WGS) entry which is preliminary data.</text>
</comment>
<dbReference type="PROSITE" id="PS01124">
    <property type="entry name" value="HTH_ARAC_FAMILY_2"/>
    <property type="match status" value="1"/>
</dbReference>
<evidence type="ECO:0000259" key="4">
    <source>
        <dbReference type="PROSITE" id="PS01124"/>
    </source>
</evidence>
<dbReference type="EMBL" id="BAAAZG010000001">
    <property type="protein sequence ID" value="GAA4054039.1"/>
    <property type="molecule type" value="Genomic_DNA"/>
</dbReference>
<evidence type="ECO:0000313" key="6">
    <source>
        <dbReference type="Proteomes" id="UP001500683"/>
    </source>
</evidence>
<dbReference type="PANTHER" id="PTHR46796">
    <property type="entry name" value="HTH-TYPE TRANSCRIPTIONAL ACTIVATOR RHAS-RELATED"/>
    <property type="match status" value="1"/>
</dbReference>
<evidence type="ECO:0000256" key="1">
    <source>
        <dbReference type="ARBA" id="ARBA00023015"/>
    </source>
</evidence>
<sequence length="357" mass="38692">MTTGHGIEGRAVAVARPILSPKPAKRAVCCGHVIVDKRHSGQSSPSGPTTVPLYGFQPPAGTPYGLEVSTVEDFFAQHDDWPWNPPRPGRATFHYLIAVTEGELRHDVDHVTRTVLPGQWLWVRPGHAQCWHPPGDARGPFILFEPDVLTSDIARLLAPLTAHEAPAVLTPHPDDGAWLQQTALQLLDEHRALGRRRLDVHHALRRSLLASLLLRLANSPDVASADTTAGAGHGGTYGRFVDALELHFRELHRAADYAELLGCSVRTLSRAARAATGKGARELIDERRLLEARRLLGGAGWDARSVAAHLGFTDPANFGRFFRDRTGLTPSAFAASEATVAPYAERGSGPRGRSGSR</sequence>
<keyword evidence="6" id="KW-1185">Reference proteome</keyword>
<dbReference type="SMART" id="SM00342">
    <property type="entry name" value="HTH_ARAC"/>
    <property type="match status" value="1"/>
</dbReference>
<keyword evidence="1" id="KW-0805">Transcription regulation</keyword>
<protein>
    <submittedName>
        <fullName evidence="5">AraC family transcriptional regulator</fullName>
    </submittedName>
</protein>
<organism evidence="5 6">
    <name type="scientific">Actinomadura miaoliensis</name>
    <dbReference type="NCBI Taxonomy" id="430685"/>
    <lineage>
        <taxon>Bacteria</taxon>
        <taxon>Bacillati</taxon>
        <taxon>Actinomycetota</taxon>
        <taxon>Actinomycetes</taxon>
        <taxon>Streptosporangiales</taxon>
        <taxon>Thermomonosporaceae</taxon>
        <taxon>Actinomadura</taxon>
    </lineage>
</organism>
<dbReference type="InterPro" id="IPR050204">
    <property type="entry name" value="AraC_XylS_family_regulators"/>
</dbReference>
<evidence type="ECO:0000256" key="3">
    <source>
        <dbReference type="ARBA" id="ARBA00023163"/>
    </source>
</evidence>
<dbReference type="InterPro" id="IPR037923">
    <property type="entry name" value="HTH-like"/>
</dbReference>
<evidence type="ECO:0000256" key="2">
    <source>
        <dbReference type="ARBA" id="ARBA00023125"/>
    </source>
</evidence>
<dbReference type="InterPro" id="IPR018060">
    <property type="entry name" value="HTH_AraC"/>
</dbReference>
<reference evidence="6" key="1">
    <citation type="journal article" date="2019" name="Int. J. Syst. Evol. Microbiol.">
        <title>The Global Catalogue of Microorganisms (GCM) 10K type strain sequencing project: providing services to taxonomists for standard genome sequencing and annotation.</title>
        <authorList>
            <consortium name="The Broad Institute Genomics Platform"/>
            <consortium name="The Broad Institute Genome Sequencing Center for Infectious Disease"/>
            <person name="Wu L."/>
            <person name="Ma J."/>
        </authorList>
    </citation>
    <scope>NUCLEOTIDE SEQUENCE [LARGE SCALE GENOMIC DNA]</scope>
    <source>
        <strain evidence="6">JCM 16702</strain>
    </source>
</reference>
<dbReference type="Pfam" id="PF12833">
    <property type="entry name" value="HTH_18"/>
    <property type="match status" value="1"/>
</dbReference>
<dbReference type="SUPFAM" id="SSF51215">
    <property type="entry name" value="Regulatory protein AraC"/>
    <property type="match status" value="1"/>
</dbReference>
<name>A0ABP7UVL4_9ACTN</name>
<proteinExistence type="predicted"/>
<evidence type="ECO:0000313" key="5">
    <source>
        <dbReference type="EMBL" id="GAA4054039.1"/>
    </source>
</evidence>
<keyword evidence="3" id="KW-0804">Transcription</keyword>
<gene>
    <name evidence="5" type="ORF">GCM10022214_00800</name>
</gene>
<feature type="domain" description="HTH araC/xylS-type" evidence="4">
    <location>
        <begin position="238"/>
        <end position="336"/>
    </location>
</feature>
<dbReference type="InterPro" id="IPR009057">
    <property type="entry name" value="Homeodomain-like_sf"/>
</dbReference>
<dbReference type="Gene3D" id="1.10.10.60">
    <property type="entry name" value="Homeodomain-like"/>
    <property type="match status" value="1"/>
</dbReference>